<dbReference type="InterPro" id="IPR005941">
    <property type="entry name" value="DapE_proteobac"/>
</dbReference>
<reference evidence="17 18" key="1">
    <citation type="submission" date="2018-08" db="EMBL/GenBank/DDBJ databases">
        <title>Genomic Encyclopedia of Type Strains, Phase IV (KMG-IV): sequencing the most valuable type-strain genomes for metagenomic binning, comparative biology and taxonomic classification.</title>
        <authorList>
            <person name="Goeker M."/>
        </authorList>
    </citation>
    <scope>NUCLEOTIDE SEQUENCE [LARGE SCALE GENOMIC DNA]</scope>
    <source>
        <strain evidence="17 18">DSM 25527</strain>
    </source>
</reference>
<dbReference type="NCBIfam" id="NF009557">
    <property type="entry name" value="PRK13009.1"/>
    <property type="match status" value="1"/>
</dbReference>
<feature type="binding site" evidence="15">
    <location>
        <position position="76"/>
    </location>
    <ligand>
        <name>Zn(2+)</name>
        <dbReference type="ChEBI" id="CHEBI:29105"/>
        <label>1</label>
    </ligand>
</feature>
<dbReference type="InterPro" id="IPR050072">
    <property type="entry name" value="Peptidase_M20A"/>
</dbReference>
<dbReference type="Pfam" id="PF07687">
    <property type="entry name" value="M20_dimer"/>
    <property type="match status" value="1"/>
</dbReference>
<dbReference type="PANTHER" id="PTHR43808:SF31">
    <property type="entry name" value="N-ACETYL-L-CITRULLINE DEACETYLASE"/>
    <property type="match status" value="1"/>
</dbReference>
<evidence type="ECO:0000256" key="15">
    <source>
        <dbReference type="HAMAP-Rule" id="MF_01690"/>
    </source>
</evidence>
<comment type="function">
    <text evidence="15">Catalyzes the hydrolysis of N-succinyl-L,L-diaminopimelic acid (SDAP), forming succinate and LL-2,6-diaminopimelate (DAP), an intermediate involved in the bacterial biosynthesis of lysine and meso-diaminopimelic acid, an essential component of bacterial cell walls.</text>
</comment>
<keyword evidence="12 15" id="KW-0170">Cobalt</keyword>
<comment type="similarity">
    <text evidence="2 15">Belongs to the peptidase M20A family. DapE subfamily.</text>
</comment>
<evidence type="ECO:0000256" key="7">
    <source>
        <dbReference type="ARBA" id="ARBA00022723"/>
    </source>
</evidence>
<comment type="catalytic activity">
    <reaction evidence="14 15">
        <text>N-succinyl-(2S,6S)-2,6-diaminopimelate + H2O = (2S,6S)-2,6-diaminopimelate + succinate</text>
        <dbReference type="Rhea" id="RHEA:22608"/>
        <dbReference type="ChEBI" id="CHEBI:15377"/>
        <dbReference type="ChEBI" id="CHEBI:30031"/>
        <dbReference type="ChEBI" id="CHEBI:57609"/>
        <dbReference type="ChEBI" id="CHEBI:58087"/>
        <dbReference type="EC" id="3.5.1.18"/>
    </reaction>
</comment>
<evidence type="ECO:0000256" key="8">
    <source>
        <dbReference type="ARBA" id="ARBA00022801"/>
    </source>
</evidence>
<feature type="binding site" evidence="15">
    <location>
        <position position="138"/>
    </location>
    <ligand>
        <name>Zn(2+)</name>
        <dbReference type="ChEBI" id="CHEBI:29105"/>
        <label>2</label>
    </ligand>
</feature>
<evidence type="ECO:0000256" key="6">
    <source>
        <dbReference type="ARBA" id="ARBA00022605"/>
    </source>
</evidence>
<organism evidence="17 18">
    <name type="scientific">Hephaestia caeni</name>
    <dbReference type="NCBI Taxonomy" id="645617"/>
    <lineage>
        <taxon>Bacteria</taxon>
        <taxon>Pseudomonadati</taxon>
        <taxon>Pseudomonadota</taxon>
        <taxon>Alphaproteobacteria</taxon>
        <taxon>Sphingomonadales</taxon>
        <taxon>Sphingomonadaceae</taxon>
        <taxon>Hephaestia</taxon>
    </lineage>
</organism>
<feature type="binding site" evidence="15">
    <location>
        <position position="107"/>
    </location>
    <ligand>
        <name>Zn(2+)</name>
        <dbReference type="ChEBI" id="CHEBI:29105"/>
        <label>1</label>
    </ligand>
</feature>
<dbReference type="SUPFAM" id="SSF55031">
    <property type="entry name" value="Bacterial exopeptidase dimerisation domain"/>
    <property type="match status" value="1"/>
</dbReference>
<dbReference type="Pfam" id="PF01546">
    <property type="entry name" value="Peptidase_M20"/>
    <property type="match status" value="1"/>
</dbReference>
<keyword evidence="10 15" id="KW-0220">Diaminopimelate biosynthesis</keyword>
<dbReference type="PROSITE" id="PS00758">
    <property type="entry name" value="ARGE_DAPE_CPG2_1"/>
    <property type="match status" value="1"/>
</dbReference>
<evidence type="ECO:0000259" key="16">
    <source>
        <dbReference type="Pfam" id="PF07687"/>
    </source>
</evidence>
<keyword evidence="18" id="KW-1185">Reference proteome</keyword>
<dbReference type="EMBL" id="QXDC01000005">
    <property type="protein sequence ID" value="RIA36737.1"/>
    <property type="molecule type" value="Genomic_DNA"/>
</dbReference>
<evidence type="ECO:0000256" key="3">
    <source>
        <dbReference type="ARBA" id="ARBA00011738"/>
    </source>
</evidence>
<dbReference type="GO" id="GO:0050897">
    <property type="term" value="F:cobalt ion binding"/>
    <property type="evidence" value="ECO:0007669"/>
    <property type="project" value="UniProtKB-UniRule"/>
</dbReference>
<evidence type="ECO:0000256" key="14">
    <source>
        <dbReference type="ARBA" id="ARBA00051301"/>
    </source>
</evidence>
<dbReference type="GO" id="GO:0008777">
    <property type="term" value="F:acetylornithine deacetylase activity"/>
    <property type="evidence" value="ECO:0007669"/>
    <property type="project" value="TreeGrafter"/>
</dbReference>
<dbReference type="InterPro" id="IPR001261">
    <property type="entry name" value="ArgE/DapE_CS"/>
</dbReference>
<evidence type="ECO:0000313" key="18">
    <source>
        <dbReference type="Proteomes" id="UP000266568"/>
    </source>
</evidence>
<dbReference type="PROSITE" id="PS00759">
    <property type="entry name" value="ARGE_DAPE_CPG2_2"/>
    <property type="match status" value="1"/>
</dbReference>
<dbReference type="GO" id="GO:0009014">
    <property type="term" value="F:succinyl-diaminopimelate desuccinylase activity"/>
    <property type="evidence" value="ECO:0007669"/>
    <property type="project" value="UniProtKB-UniRule"/>
</dbReference>
<evidence type="ECO:0000256" key="13">
    <source>
        <dbReference type="ARBA" id="ARBA00031891"/>
    </source>
</evidence>
<evidence type="ECO:0000313" key="17">
    <source>
        <dbReference type="EMBL" id="RIA36737.1"/>
    </source>
</evidence>
<evidence type="ECO:0000256" key="5">
    <source>
        <dbReference type="ARBA" id="ARBA00022391"/>
    </source>
</evidence>
<evidence type="ECO:0000256" key="10">
    <source>
        <dbReference type="ARBA" id="ARBA00022915"/>
    </source>
</evidence>
<dbReference type="NCBIfam" id="TIGR01246">
    <property type="entry name" value="dapE_proteo"/>
    <property type="match status" value="1"/>
</dbReference>
<dbReference type="AlphaFoldDB" id="A0A397NNA0"/>
<keyword evidence="7 15" id="KW-0479">Metal-binding</keyword>
<proteinExistence type="inferred from homology"/>
<dbReference type="GO" id="GO:0019877">
    <property type="term" value="P:diaminopimelate biosynthetic process"/>
    <property type="evidence" value="ECO:0007669"/>
    <property type="project" value="UniProtKB-UniRule"/>
</dbReference>
<comment type="pathway">
    <text evidence="1 15">Amino-acid biosynthesis; L-lysine biosynthesis via DAP pathway; LL-2,6-diaminopimelate from (S)-tetrahydrodipicolinate (succinylase route): step 3/3.</text>
</comment>
<feature type="active site" description="Proton acceptor" evidence="15">
    <location>
        <position position="137"/>
    </location>
</feature>
<sequence length="379" mass="39406">MSAAILPDPVALTKALIACDSVTPARGVVFDVLEAALTPLGFAVERFTAGEAPDGPVENLLAVRGHDGPHVAFAGHLDVVPPGAGWSADPFAGEERGGLLYGRGAVDMKGAVAAFVAAAAQVSADAGTLSLIITGDEEGPALHGTRALIERMAARGIRPDFCLVGEPTSVARLGDTIKIGRRGSVNIWIDVPGQQGHVAYPHLADNPITRLIAILAEIEGLVLDDGTDWFQPSNIEVTDLNVGNPAHNVIPGRAQARLSIRFNDLHRGADLAARIEAIAHKHTPAAIVTPLISGEAFLTQPGALSDAIGDAIEAATGTRPELSTSGGTSDARFLSVLCPTAEFGLVNATMHKLDEAVAVADLHRLTEIYADIATRLFRG</sequence>
<dbReference type="GO" id="GO:0008270">
    <property type="term" value="F:zinc ion binding"/>
    <property type="evidence" value="ECO:0007669"/>
    <property type="project" value="UniProtKB-UniRule"/>
</dbReference>
<evidence type="ECO:0000256" key="1">
    <source>
        <dbReference type="ARBA" id="ARBA00005130"/>
    </source>
</evidence>
<feature type="active site" evidence="15">
    <location>
        <position position="78"/>
    </location>
</feature>
<name>A0A397NNA0_9SPHN</name>
<dbReference type="PANTHER" id="PTHR43808">
    <property type="entry name" value="ACETYLORNITHINE DEACETYLASE"/>
    <property type="match status" value="1"/>
</dbReference>
<dbReference type="Proteomes" id="UP000266568">
    <property type="component" value="Unassembled WGS sequence"/>
</dbReference>
<dbReference type="Gene3D" id="3.40.630.10">
    <property type="entry name" value="Zn peptidases"/>
    <property type="match status" value="2"/>
</dbReference>
<dbReference type="HAMAP" id="MF_01690">
    <property type="entry name" value="DapE"/>
    <property type="match status" value="1"/>
</dbReference>
<evidence type="ECO:0000256" key="4">
    <source>
        <dbReference type="ARBA" id="ARBA00011921"/>
    </source>
</evidence>
<dbReference type="RefSeq" id="WP_119037447.1">
    <property type="nucleotide sequence ID" value="NZ_QXDC01000005.1"/>
</dbReference>
<evidence type="ECO:0000256" key="11">
    <source>
        <dbReference type="ARBA" id="ARBA00023154"/>
    </source>
</evidence>
<feature type="binding site" evidence="15">
    <location>
        <position position="107"/>
    </location>
    <ligand>
        <name>Zn(2+)</name>
        <dbReference type="ChEBI" id="CHEBI:29105"/>
        <label>2</label>
    </ligand>
</feature>
<evidence type="ECO:0000256" key="9">
    <source>
        <dbReference type="ARBA" id="ARBA00022833"/>
    </source>
</evidence>
<accession>A0A397NNA0</accession>
<dbReference type="GO" id="GO:0006526">
    <property type="term" value="P:L-arginine biosynthetic process"/>
    <property type="evidence" value="ECO:0007669"/>
    <property type="project" value="TreeGrafter"/>
</dbReference>
<dbReference type="InterPro" id="IPR002933">
    <property type="entry name" value="Peptidase_M20"/>
</dbReference>
<protein>
    <recommendedName>
        <fullName evidence="5 15">Succinyl-diaminopimelate desuccinylase</fullName>
        <shortName evidence="15">SDAP desuccinylase</shortName>
        <ecNumber evidence="4 15">3.5.1.18</ecNumber>
    </recommendedName>
    <alternativeName>
        <fullName evidence="13 15">N-succinyl-LL-2,6-diaminoheptanedioate amidohydrolase</fullName>
    </alternativeName>
</protein>
<feature type="domain" description="Peptidase M20 dimerisation" evidence="16">
    <location>
        <begin position="179"/>
        <end position="284"/>
    </location>
</feature>
<dbReference type="SUPFAM" id="SSF53187">
    <property type="entry name" value="Zn-dependent exopeptidases"/>
    <property type="match status" value="1"/>
</dbReference>
<dbReference type="InterPro" id="IPR036264">
    <property type="entry name" value="Bact_exopeptidase_dim_dom"/>
</dbReference>
<dbReference type="CDD" id="cd03891">
    <property type="entry name" value="M20_DapE_proteobac"/>
    <property type="match status" value="1"/>
</dbReference>
<gene>
    <name evidence="15" type="primary">dapE</name>
    <name evidence="17" type="ORF">DFR49_4024</name>
</gene>
<keyword evidence="6 15" id="KW-0028">Amino-acid biosynthesis</keyword>
<comment type="subunit">
    <text evidence="3 15">Homodimer.</text>
</comment>
<dbReference type="OrthoDB" id="9809784at2"/>
<keyword evidence="8 15" id="KW-0378">Hydrolase</keyword>
<feature type="binding site" evidence="15">
    <location>
        <position position="351"/>
    </location>
    <ligand>
        <name>Zn(2+)</name>
        <dbReference type="ChEBI" id="CHEBI:29105"/>
        <label>2</label>
    </ligand>
</feature>
<evidence type="ECO:0000256" key="2">
    <source>
        <dbReference type="ARBA" id="ARBA00006746"/>
    </source>
</evidence>
<keyword evidence="9 15" id="KW-0862">Zinc</keyword>
<evidence type="ECO:0000256" key="12">
    <source>
        <dbReference type="ARBA" id="ARBA00023285"/>
    </source>
</evidence>
<dbReference type="UniPathway" id="UPA00034">
    <property type="reaction ID" value="UER00021"/>
</dbReference>
<dbReference type="GO" id="GO:0009089">
    <property type="term" value="P:lysine biosynthetic process via diaminopimelate"/>
    <property type="evidence" value="ECO:0007669"/>
    <property type="project" value="UniProtKB-UniRule"/>
</dbReference>
<comment type="caution">
    <text evidence="17">The sequence shown here is derived from an EMBL/GenBank/DDBJ whole genome shotgun (WGS) entry which is preliminary data.</text>
</comment>
<dbReference type="InterPro" id="IPR011650">
    <property type="entry name" value="Peptidase_M20_dimer"/>
</dbReference>
<dbReference type="EC" id="3.5.1.18" evidence="4 15"/>
<keyword evidence="11 15" id="KW-0457">Lysine biosynthesis</keyword>
<comment type="cofactor">
    <cofactor evidence="15">
        <name>Zn(2+)</name>
        <dbReference type="ChEBI" id="CHEBI:29105"/>
    </cofactor>
    <cofactor evidence="15">
        <name>Co(2+)</name>
        <dbReference type="ChEBI" id="CHEBI:48828"/>
    </cofactor>
    <text evidence="15">Binds 2 Zn(2+) or Co(2+) ions per subunit.</text>
</comment>
<feature type="binding site" evidence="15">
    <location>
        <position position="166"/>
    </location>
    <ligand>
        <name>Zn(2+)</name>
        <dbReference type="ChEBI" id="CHEBI:29105"/>
        <label>1</label>
    </ligand>
</feature>